<proteinExistence type="predicted"/>
<dbReference type="RefSeq" id="YP_010755186.1">
    <property type="nucleotide sequence ID" value="NC_073468.1"/>
</dbReference>
<accession>A0AAE9C2Y1</accession>
<protein>
    <submittedName>
        <fullName evidence="1">Uncharacterized protein</fullName>
    </submittedName>
</protein>
<reference evidence="1" key="1">
    <citation type="submission" date="2021-09" db="EMBL/GenBank/DDBJ databases">
        <authorList>
            <person name="Andersen S.H."/>
            <person name="Beall E.A."/>
            <person name="Cappelle B."/>
            <person name="Falteisek K.J."/>
            <person name="Fenske B.A."/>
            <person name="Gansluckner N.W."/>
            <person name="Gilbertson S.M."/>
            <person name="Krings K.J."/>
            <person name="Mobeck M."/>
            <person name="Odeku J.O."/>
            <person name="Poncelet M.E."/>
            <person name="Rohr J.R."/>
            <person name="Rolands L."/>
            <person name="Whipple C.D."/>
            <person name="Whipple E.M."/>
            <person name="Spring A.M."/>
            <person name="Klyczek K."/>
            <person name="Garlena R.A."/>
            <person name="Russell D.A."/>
            <person name="Pope W.H."/>
            <person name="Jacobs-Sera D."/>
            <person name="Hatfull G.F."/>
        </authorList>
    </citation>
    <scope>NUCLEOTIDE SEQUENCE</scope>
</reference>
<evidence type="ECO:0000313" key="1">
    <source>
        <dbReference type="EMBL" id="UDL15946.1"/>
    </source>
</evidence>
<dbReference type="EMBL" id="OK040790">
    <property type="protein sequence ID" value="UDL15946.1"/>
    <property type="molecule type" value="Genomic_DNA"/>
</dbReference>
<sequence length="101" mass="11865">MTLYVKRPIPVEAVKFDGSRACWTELLQFTNGLVEIEPAEDDFDWETYHVYDRLHDTWVMFEKGDWIIKGVQGEFYPCKADIFEQTYEEYKGDEHGMASSA</sequence>
<evidence type="ECO:0000313" key="2">
    <source>
        <dbReference type="Proteomes" id="UP000827768"/>
    </source>
</evidence>
<dbReference type="GeneID" id="80019837"/>
<dbReference type="KEGG" id="vg:80019837"/>
<name>A0AAE9C2Y1_9CAUD</name>
<keyword evidence="2" id="KW-1185">Reference proteome</keyword>
<dbReference type="Proteomes" id="UP000827768">
    <property type="component" value="Segment"/>
</dbReference>
<gene>
    <name evidence="1" type="primary">196</name>
    <name evidence="1" type="ORF">SEA_PUMPERNICKEL_196</name>
</gene>
<organism evidence="1 2">
    <name type="scientific">Microbacterium phage Pumpernickel</name>
    <dbReference type="NCBI Taxonomy" id="2885983"/>
    <lineage>
        <taxon>Viruses</taxon>
        <taxon>Duplodnaviria</taxon>
        <taxon>Heunggongvirae</taxon>
        <taxon>Uroviricota</taxon>
        <taxon>Caudoviricetes</taxon>
        <taxon>Pumpernickelvirus</taxon>
        <taxon>Pumpernickelvirus pumpernickel</taxon>
    </lineage>
</organism>